<keyword evidence="2" id="KW-1185">Reference proteome</keyword>
<dbReference type="PROSITE" id="PS51257">
    <property type="entry name" value="PROKAR_LIPOPROTEIN"/>
    <property type="match status" value="1"/>
</dbReference>
<proteinExistence type="predicted"/>
<evidence type="ECO:0000313" key="2">
    <source>
        <dbReference type="Proteomes" id="UP000198427"/>
    </source>
</evidence>
<dbReference type="KEGG" id="pje:CRM71_11970"/>
<sequence length="408" mass="45376">MEQKMKKLLNSLLVLMSFFLVACHEEEIPTESMTNDVELTIPSTALLSEDDTTSVSVHAMIAFAPKEKVEIKLAFIGNDDNILRLEDENVVFNPGQKEAIVRVRSNGNHVLSVPRTVTLQVVSASTPSVKGFGKGVKITVNPDADIPALTSAQLQLIADVKTKYGVDLMRMIGKIPVETTITFNTADKETFFKGQAQRTYKGYSVITLADDATVDAPTFKMVSNPMGLTTFLYDVLKRKTVEDEEFFMQTPYGRAAVKAADYKEDKETFDVSLGGITLDMSTKAITFTTQKENQYGDMITGLPFIYHYSLWERLLQKRGSIVEIEEDGKIVGYTIDDDFFMQGGSLNPNKFLGMSNISNDEFGNNPSDWVAPSATLDLQKGKLSFLFPWDYADGNGYEQVSVVYTLRP</sequence>
<gene>
    <name evidence="1" type="ORF">SAMN06265364_1369</name>
</gene>
<dbReference type="Proteomes" id="UP000198427">
    <property type="component" value="Unassembled WGS sequence"/>
</dbReference>
<accession>A0A2K9HBQ1</accession>
<comment type="caution">
    <text evidence="1">The sequence shown here is derived from an EMBL/GenBank/DDBJ whole genome shotgun (WGS) entry which is preliminary data.</text>
</comment>
<evidence type="ECO:0000313" key="1">
    <source>
        <dbReference type="EMBL" id="SNS07470.1"/>
    </source>
</evidence>
<dbReference type="AlphaFoldDB" id="A0A2K9HBQ1"/>
<organism evidence="1 2">
    <name type="scientific">Prevotella jejuni</name>
    <dbReference type="NCBI Taxonomy" id="1177574"/>
    <lineage>
        <taxon>Bacteria</taxon>
        <taxon>Pseudomonadati</taxon>
        <taxon>Bacteroidota</taxon>
        <taxon>Bacteroidia</taxon>
        <taxon>Bacteroidales</taxon>
        <taxon>Prevotellaceae</taxon>
        <taxon>Prevotella</taxon>
    </lineage>
</organism>
<dbReference type="OrthoDB" id="1451030at2"/>
<name>A0A2K9HBQ1_9BACT</name>
<dbReference type="Pfam" id="PF16283">
    <property type="entry name" value="DUF4929"/>
    <property type="match status" value="1"/>
</dbReference>
<dbReference type="InterPro" id="IPR032562">
    <property type="entry name" value="DUF4929"/>
</dbReference>
<reference evidence="1 2" key="1">
    <citation type="submission" date="2017-06" db="EMBL/GenBank/DDBJ databases">
        <authorList>
            <person name="Varghese N."/>
            <person name="Submissions S."/>
        </authorList>
    </citation>
    <scope>NUCLEOTIDE SEQUENCE [LARGE SCALE GENOMIC DNA]</scope>
    <source>
        <strain evidence="1 2">DSM 26989</strain>
    </source>
</reference>
<dbReference type="EMBL" id="FZNZ01000036">
    <property type="protein sequence ID" value="SNS07470.1"/>
    <property type="molecule type" value="Genomic_DNA"/>
</dbReference>
<protein>
    <submittedName>
        <fullName evidence="1">Uncharacterized protein</fullName>
    </submittedName>
</protein>